<reference evidence="1 2" key="1">
    <citation type="journal article" date="2014" name="Nat. Genet.">
        <title>Whole-genome sequence of a flatfish provides insights into ZW sex chromosome evolution and adaptation to a benthic lifestyle.</title>
        <authorList>
            <person name="Chen S."/>
            <person name="Zhang G."/>
            <person name="Shao C."/>
            <person name="Huang Q."/>
            <person name="Liu G."/>
            <person name="Zhang P."/>
            <person name="Song W."/>
            <person name="An N."/>
            <person name="Chalopin D."/>
            <person name="Volff J.N."/>
            <person name="Hong Y."/>
            <person name="Li Q."/>
            <person name="Sha Z."/>
            <person name="Zhou H."/>
            <person name="Xie M."/>
            <person name="Yu Q."/>
            <person name="Liu Y."/>
            <person name="Xiang H."/>
            <person name="Wang N."/>
            <person name="Wu K."/>
            <person name="Yang C."/>
            <person name="Zhou Q."/>
            <person name="Liao X."/>
            <person name="Yang L."/>
            <person name="Hu Q."/>
            <person name="Zhang J."/>
            <person name="Meng L."/>
            <person name="Jin L."/>
            <person name="Tian Y."/>
            <person name="Lian J."/>
            <person name="Yang J."/>
            <person name="Miao G."/>
            <person name="Liu S."/>
            <person name="Liang Z."/>
            <person name="Yan F."/>
            <person name="Li Y."/>
            <person name="Sun B."/>
            <person name="Zhang H."/>
            <person name="Zhang J."/>
            <person name="Zhu Y."/>
            <person name="Du M."/>
            <person name="Zhao Y."/>
            <person name="Schartl M."/>
            <person name="Tang Q."/>
            <person name="Wang J."/>
        </authorList>
    </citation>
    <scope>NUCLEOTIDE SEQUENCE</scope>
</reference>
<protein>
    <submittedName>
        <fullName evidence="1">Uncharacterized protein</fullName>
    </submittedName>
</protein>
<reference evidence="1" key="3">
    <citation type="submission" date="2025-09" db="UniProtKB">
        <authorList>
            <consortium name="Ensembl"/>
        </authorList>
    </citation>
    <scope>IDENTIFICATION</scope>
</reference>
<evidence type="ECO:0000313" key="2">
    <source>
        <dbReference type="Proteomes" id="UP000265120"/>
    </source>
</evidence>
<reference evidence="1" key="2">
    <citation type="submission" date="2025-08" db="UniProtKB">
        <authorList>
            <consortium name="Ensembl"/>
        </authorList>
    </citation>
    <scope>IDENTIFICATION</scope>
</reference>
<organism evidence="1 2">
    <name type="scientific">Cynoglossus semilaevis</name>
    <name type="common">Tongue sole</name>
    <dbReference type="NCBI Taxonomy" id="244447"/>
    <lineage>
        <taxon>Eukaryota</taxon>
        <taxon>Metazoa</taxon>
        <taxon>Chordata</taxon>
        <taxon>Craniata</taxon>
        <taxon>Vertebrata</taxon>
        <taxon>Euteleostomi</taxon>
        <taxon>Actinopterygii</taxon>
        <taxon>Neopterygii</taxon>
        <taxon>Teleostei</taxon>
        <taxon>Neoteleostei</taxon>
        <taxon>Acanthomorphata</taxon>
        <taxon>Carangaria</taxon>
        <taxon>Pleuronectiformes</taxon>
        <taxon>Pleuronectoidei</taxon>
        <taxon>Cynoglossidae</taxon>
        <taxon>Cynoglossinae</taxon>
        <taxon>Cynoglossus</taxon>
    </lineage>
</organism>
<accession>A0A3P8VEV6</accession>
<name>A0A3P8VEV6_CYNSE</name>
<dbReference type="Ensembl" id="ENSCSET00000011123.1">
    <property type="protein sequence ID" value="ENSCSEP00000010990.1"/>
    <property type="gene ID" value="ENSCSEG00000007050.1"/>
</dbReference>
<dbReference type="AlphaFoldDB" id="A0A3P8VEV6"/>
<dbReference type="InParanoid" id="A0A3P8VEV6"/>
<dbReference type="Proteomes" id="UP000265120">
    <property type="component" value="Chromosome 1"/>
</dbReference>
<evidence type="ECO:0000313" key="1">
    <source>
        <dbReference type="Ensembl" id="ENSCSEP00000010990.1"/>
    </source>
</evidence>
<sequence>NMGKEKLLECLRSYLWDKKQVGIKCCSSQEANMTERQPFCIWIPSKNQNDDDVRMR</sequence>
<proteinExistence type="predicted"/>
<keyword evidence="2" id="KW-1185">Reference proteome</keyword>